<reference evidence="2 3" key="1">
    <citation type="submission" date="2022-01" db="EMBL/GenBank/DDBJ databases">
        <authorList>
            <person name="Xiong W."/>
            <person name="Schranz E."/>
        </authorList>
    </citation>
    <scope>NUCLEOTIDE SEQUENCE [LARGE SCALE GENOMIC DNA]</scope>
</reference>
<evidence type="ECO:0008006" key="4">
    <source>
        <dbReference type="Google" id="ProtNLM"/>
    </source>
</evidence>
<dbReference type="Proteomes" id="UP001157418">
    <property type="component" value="Unassembled WGS sequence"/>
</dbReference>
<proteinExistence type="predicted"/>
<keyword evidence="3" id="KW-1185">Reference proteome</keyword>
<protein>
    <recommendedName>
        <fullName evidence="4">DUF4283 domain-containing protein</fullName>
    </recommendedName>
</protein>
<feature type="region of interest" description="Disordered" evidence="1">
    <location>
        <begin position="229"/>
        <end position="320"/>
    </location>
</feature>
<sequence>MAFRWSSINTFRDHRTFADVTRPPHMSEKNSVQSVPPAPPGPRLIQLQRDAQAYHRLHRTSLIREALTLDHLGHTPKLLRDNGETDLEITYVGGLRVLFLFDGSVDAKDFLNNENRWKEFLKLVNWSDKTDMQVERVAWIRIIGLPLYLWGDRNFASITEWLGKTIAPYEDLSNRVDLSCPKIGILTSRKTRINDELQVSIDGRVLKIGITEFDEDWFPFRFDKSEDYYETQDEDDEEVGEYGNEEEDGISDTYMGNSDDEKEDGEISPELQMGKNVAQTEGGKETNAEIEEESPTRQPAVRSEVIGTSEEVQRTPGDQTTVRDSIMTEHEASPRILEALMDNGNIPVLTHNSKDKCHGPGMESNPNTNGLSYGLPPIGCFGPFTSPIVTNKRHRSVI</sequence>
<feature type="region of interest" description="Disordered" evidence="1">
    <location>
        <begin position="18"/>
        <end position="41"/>
    </location>
</feature>
<feature type="compositionally biased region" description="Acidic residues" evidence="1">
    <location>
        <begin position="229"/>
        <end position="250"/>
    </location>
</feature>
<name>A0AAU9LQC6_9ASTR</name>
<dbReference type="AlphaFoldDB" id="A0AAU9LQC6"/>
<accession>A0AAU9LQC6</accession>
<evidence type="ECO:0000313" key="3">
    <source>
        <dbReference type="Proteomes" id="UP001157418"/>
    </source>
</evidence>
<dbReference type="PANTHER" id="PTHR34427:SF5">
    <property type="entry name" value="DUF4283 DOMAIN-CONTAINING PROTEIN"/>
    <property type="match status" value="1"/>
</dbReference>
<dbReference type="EMBL" id="CAKMRJ010000113">
    <property type="protein sequence ID" value="CAH1418163.1"/>
    <property type="molecule type" value="Genomic_DNA"/>
</dbReference>
<comment type="caution">
    <text evidence="2">The sequence shown here is derived from an EMBL/GenBank/DDBJ whole genome shotgun (WGS) entry which is preliminary data.</text>
</comment>
<evidence type="ECO:0000313" key="2">
    <source>
        <dbReference type="EMBL" id="CAH1418163.1"/>
    </source>
</evidence>
<evidence type="ECO:0000256" key="1">
    <source>
        <dbReference type="SAM" id="MobiDB-lite"/>
    </source>
</evidence>
<gene>
    <name evidence="2" type="ORF">LVIROSA_LOCUS5776</name>
</gene>
<feature type="compositionally biased region" description="Acidic residues" evidence="1">
    <location>
        <begin position="258"/>
        <end position="267"/>
    </location>
</feature>
<dbReference type="PANTHER" id="PTHR34427">
    <property type="entry name" value="DUF4283 DOMAIN PROTEIN"/>
    <property type="match status" value="1"/>
</dbReference>
<organism evidence="2 3">
    <name type="scientific">Lactuca virosa</name>
    <dbReference type="NCBI Taxonomy" id="75947"/>
    <lineage>
        <taxon>Eukaryota</taxon>
        <taxon>Viridiplantae</taxon>
        <taxon>Streptophyta</taxon>
        <taxon>Embryophyta</taxon>
        <taxon>Tracheophyta</taxon>
        <taxon>Spermatophyta</taxon>
        <taxon>Magnoliopsida</taxon>
        <taxon>eudicotyledons</taxon>
        <taxon>Gunneridae</taxon>
        <taxon>Pentapetalae</taxon>
        <taxon>asterids</taxon>
        <taxon>campanulids</taxon>
        <taxon>Asterales</taxon>
        <taxon>Asteraceae</taxon>
        <taxon>Cichorioideae</taxon>
        <taxon>Cichorieae</taxon>
        <taxon>Lactucinae</taxon>
        <taxon>Lactuca</taxon>
    </lineage>
</organism>